<accession>A0ABV7ZXB3</accession>
<feature type="coiled-coil region" evidence="6">
    <location>
        <begin position="101"/>
        <end position="194"/>
    </location>
</feature>
<evidence type="ECO:0000256" key="3">
    <source>
        <dbReference type="ARBA" id="ARBA00022729"/>
    </source>
</evidence>
<evidence type="ECO:0000256" key="7">
    <source>
        <dbReference type="SAM" id="Phobius"/>
    </source>
</evidence>
<comment type="caution">
    <text evidence="10">The sequence shown here is derived from an EMBL/GenBank/DDBJ whole genome shotgun (WGS) entry which is preliminary data.</text>
</comment>
<feature type="chain" id="PRO_5045219680" evidence="8">
    <location>
        <begin position="23"/>
        <end position="230"/>
    </location>
</feature>
<dbReference type="InterPro" id="IPR016476">
    <property type="entry name" value="SH3_dom_pro"/>
</dbReference>
<sequence>MTLFANTSIFKTLVFICTFALAVQVSAQSATRYIGDELRVPLRTGPSIEYRIINAGIPSGSQLTLLDTNEDNTWSFVRFNNQEGWLQSQFVVAQPIARDRLTAAQNELNALRTQYNELQTRFNELRDDRLAVDSLYQSIEQERDDALAEVERIREISSNAILLDERNRELVSRNRVLESETDTLRRRNEDLEASSSQWRMLAGGGLVILGLLLGLILPSLVKRRRSDGWA</sequence>
<keyword evidence="5 7" id="KW-0472">Membrane</keyword>
<name>A0ABV7ZXB3_9GAMM</name>
<evidence type="ECO:0000256" key="5">
    <source>
        <dbReference type="ARBA" id="ARBA00023136"/>
    </source>
</evidence>
<dbReference type="Proteomes" id="UP001595617">
    <property type="component" value="Unassembled WGS sequence"/>
</dbReference>
<dbReference type="RefSeq" id="WP_380695495.1">
    <property type="nucleotide sequence ID" value="NZ_JBHRYR010000003.1"/>
</dbReference>
<evidence type="ECO:0000256" key="6">
    <source>
        <dbReference type="SAM" id="Coils"/>
    </source>
</evidence>
<evidence type="ECO:0000313" key="11">
    <source>
        <dbReference type="Proteomes" id="UP001595617"/>
    </source>
</evidence>
<keyword evidence="11" id="KW-1185">Reference proteome</keyword>
<keyword evidence="3 8" id="KW-0732">Signal</keyword>
<comment type="subcellular location">
    <subcellularLocation>
        <location evidence="1">Membrane</location>
        <topology evidence="1">Single-pass membrane protein</topology>
    </subcellularLocation>
</comment>
<dbReference type="NCBIfam" id="TIGR04211">
    <property type="entry name" value="SH3_and_anchor"/>
    <property type="match status" value="1"/>
</dbReference>
<dbReference type="PROSITE" id="PS51781">
    <property type="entry name" value="SH3B"/>
    <property type="match status" value="1"/>
</dbReference>
<evidence type="ECO:0000256" key="4">
    <source>
        <dbReference type="ARBA" id="ARBA00022989"/>
    </source>
</evidence>
<dbReference type="InterPro" id="IPR003646">
    <property type="entry name" value="SH3-like_bac-type"/>
</dbReference>
<dbReference type="EMBL" id="JBHRYR010000003">
    <property type="protein sequence ID" value="MFC3852875.1"/>
    <property type="molecule type" value="Genomic_DNA"/>
</dbReference>
<feature type="transmembrane region" description="Helical" evidence="7">
    <location>
        <begin position="198"/>
        <end position="221"/>
    </location>
</feature>
<evidence type="ECO:0000256" key="2">
    <source>
        <dbReference type="ARBA" id="ARBA00022692"/>
    </source>
</evidence>
<evidence type="ECO:0000259" key="9">
    <source>
        <dbReference type="PROSITE" id="PS51781"/>
    </source>
</evidence>
<reference evidence="11" key="1">
    <citation type="journal article" date="2019" name="Int. J. Syst. Evol. Microbiol.">
        <title>The Global Catalogue of Microorganisms (GCM) 10K type strain sequencing project: providing services to taxonomists for standard genome sequencing and annotation.</title>
        <authorList>
            <consortium name="The Broad Institute Genomics Platform"/>
            <consortium name="The Broad Institute Genome Sequencing Center for Infectious Disease"/>
            <person name="Wu L."/>
            <person name="Ma J."/>
        </authorList>
    </citation>
    <scope>NUCLEOTIDE SEQUENCE [LARGE SCALE GENOMIC DNA]</scope>
    <source>
        <strain evidence="11">IBRC 10765</strain>
    </source>
</reference>
<protein>
    <submittedName>
        <fullName evidence="10">TIGR04211 family SH3 domain-containing protein</fullName>
    </submittedName>
</protein>
<keyword evidence="6" id="KW-0175">Coiled coil</keyword>
<keyword evidence="4 7" id="KW-1133">Transmembrane helix</keyword>
<dbReference type="Gene3D" id="2.30.30.40">
    <property type="entry name" value="SH3 Domains"/>
    <property type="match status" value="1"/>
</dbReference>
<evidence type="ECO:0000313" key="10">
    <source>
        <dbReference type="EMBL" id="MFC3852875.1"/>
    </source>
</evidence>
<feature type="signal peptide" evidence="8">
    <location>
        <begin position="1"/>
        <end position="22"/>
    </location>
</feature>
<dbReference type="SMART" id="SM00287">
    <property type="entry name" value="SH3b"/>
    <property type="match status" value="1"/>
</dbReference>
<gene>
    <name evidence="10" type="ORF">ACFOOG_08525</name>
</gene>
<proteinExistence type="predicted"/>
<evidence type="ECO:0000256" key="1">
    <source>
        <dbReference type="ARBA" id="ARBA00004167"/>
    </source>
</evidence>
<organism evidence="10 11">
    <name type="scientific">Saccharospirillum mangrovi</name>
    <dbReference type="NCBI Taxonomy" id="2161747"/>
    <lineage>
        <taxon>Bacteria</taxon>
        <taxon>Pseudomonadati</taxon>
        <taxon>Pseudomonadota</taxon>
        <taxon>Gammaproteobacteria</taxon>
        <taxon>Oceanospirillales</taxon>
        <taxon>Saccharospirillaceae</taxon>
        <taxon>Saccharospirillum</taxon>
    </lineage>
</organism>
<keyword evidence="2 7" id="KW-0812">Transmembrane</keyword>
<feature type="domain" description="SH3b" evidence="9">
    <location>
        <begin position="29"/>
        <end position="95"/>
    </location>
</feature>
<evidence type="ECO:0000256" key="8">
    <source>
        <dbReference type="SAM" id="SignalP"/>
    </source>
</evidence>